<dbReference type="PANTHER" id="PTHR10622">
    <property type="entry name" value="HET DOMAIN-CONTAINING PROTEIN"/>
    <property type="match status" value="1"/>
</dbReference>
<evidence type="ECO:0000313" key="4">
    <source>
        <dbReference type="Proteomes" id="UP000256964"/>
    </source>
</evidence>
<accession>A0A371CMB7</accession>
<evidence type="ECO:0000259" key="1">
    <source>
        <dbReference type="Pfam" id="PF06985"/>
    </source>
</evidence>
<dbReference type="Proteomes" id="UP000256964">
    <property type="component" value="Unassembled WGS sequence"/>
</dbReference>
<evidence type="ECO:0000313" key="3">
    <source>
        <dbReference type="EMBL" id="RDX41420.1"/>
    </source>
</evidence>
<feature type="domain" description="Heterokaryon incompatibility" evidence="1">
    <location>
        <begin position="24"/>
        <end position="118"/>
    </location>
</feature>
<keyword evidence="4" id="KW-1185">Reference proteome</keyword>
<dbReference type="STRING" id="139420.A0A371CMB7"/>
<dbReference type="OrthoDB" id="2746912at2759"/>
<name>A0A371CMB7_9APHY</name>
<dbReference type="InterPro" id="IPR010730">
    <property type="entry name" value="HET"/>
</dbReference>
<dbReference type="InterPro" id="IPR058525">
    <property type="entry name" value="DUF8212"/>
</dbReference>
<dbReference type="Pfam" id="PF06985">
    <property type="entry name" value="HET"/>
    <property type="match status" value="1"/>
</dbReference>
<proteinExistence type="predicted"/>
<protein>
    <submittedName>
        <fullName evidence="3">HET-domain-containing protein</fullName>
    </submittedName>
</protein>
<organism evidence="3 4">
    <name type="scientific">Lentinus brumalis</name>
    <dbReference type="NCBI Taxonomy" id="2498619"/>
    <lineage>
        <taxon>Eukaryota</taxon>
        <taxon>Fungi</taxon>
        <taxon>Dikarya</taxon>
        <taxon>Basidiomycota</taxon>
        <taxon>Agaricomycotina</taxon>
        <taxon>Agaricomycetes</taxon>
        <taxon>Polyporales</taxon>
        <taxon>Polyporaceae</taxon>
        <taxon>Lentinus</taxon>
    </lineage>
</organism>
<sequence length="671" mass="74318">MWLLSTRHLKLQYFSGPEAVTGGYAILSHVWLGEEQNFQDIRNLIALGVTLHDERVANKISAACRIAQQSGYAWIWIDTCCIDKSSSAELSEAINSMFRWYSLAAICYAYLHDVPATSRHSAFSESRWFTRGWTLQELIAPRFLLFMSSDWVPLGTKALLAAVIQDIAGVDGDVLTFSKDVTAVSVARRMSWASRRQTTRPEDEAYCLMGIFGVNMPALYGEGRDAFRRLQEEIMKSSSDQSLFAWGDMLSPATSSMGLVRDTQDPANFLFAPSPTEFANSADITPISPRKAGGLLSTCCPMSVAGLDAVPEMIVTSYGVRCHLIVIGDEVYRLAVLACQDRRERCIGLILRRRHAPDDPLPQDYVGASFWDGLPSPRSQGIIVRRKTRVYRLVAISPETRHSLYMLNLADGKPSFGAAVGVNTEVYIMHRPPHVAHPWLRLYVSEPKCFFIPGWLGFGPSLHGFQCTDEHHAPRDPAQPLTLTFRHPTCNESFEIQLGRCGSSALWSTVSIFPTNITDHVAAYIAHVHPHVDPVSPAQFRTPFVLPHACGSVPPSRPSVNTSLALPYAMPVRSVIAFRTPPAGAVGRHLQVQSQSPYRATQCTTYHISGWKNHSCFFGDHNRSVQLTFTRWPSPESYCLEVQLGGRVYAGMLLEGHGDPQPLGPLGGDNS</sequence>
<evidence type="ECO:0000259" key="2">
    <source>
        <dbReference type="Pfam" id="PF26640"/>
    </source>
</evidence>
<dbReference type="EMBL" id="KZ857513">
    <property type="protein sequence ID" value="RDX41420.1"/>
    <property type="molecule type" value="Genomic_DNA"/>
</dbReference>
<dbReference type="AlphaFoldDB" id="A0A371CMB7"/>
<gene>
    <name evidence="3" type="ORF">OH76DRAFT_218668</name>
</gene>
<dbReference type="PANTHER" id="PTHR10622:SF10">
    <property type="entry name" value="HET DOMAIN-CONTAINING PROTEIN"/>
    <property type="match status" value="1"/>
</dbReference>
<feature type="domain" description="DUF8212" evidence="2">
    <location>
        <begin position="226"/>
        <end position="327"/>
    </location>
</feature>
<reference evidence="3 4" key="1">
    <citation type="journal article" date="2018" name="Biotechnol. Biofuels">
        <title>Integrative visual omics of the white-rot fungus Polyporus brumalis exposes the biotechnological potential of its oxidative enzymes for delignifying raw plant biomass.</title>
        <authorList>
            <person name="Miyauchi S."/>
            <person name="Rancon A."/>
            <person name="Drula E."/>
            <person name="Hage H."/>
            <person name="Chaduli D."/>
            <person name="Favel A."/>
            <person name="Grisel S."/>
            <person name="Henrissat B."/>
            <person name="Herpoel-Gimbert I."/>
            <person name="Ruiz-Duenas F.J."/>
            <person name="Chevret D."/>
            <person name="Hainaut M."/>
            <person name="Lin J."/>
            <person name="Wang M."/>
            <person name="Pangilinan J."/>
            <person name="Lipzen A."/>
            <person name="Lesage-Meessen L."/>
            <person name="Navarro D."/>
            <person name="Riley R."/>
            <person name="Grigoriev I.V."/>
            <person name="Zhou S."/>
            <person name="Raouche S."/>
            <person name="Rosso M.N."/>
        </authorList>
    </citation>
    <scope>NUCLEOTIDE SEQUENCE [LARGE SCALE GENOMIC DNA]</scope>
    <source>
        <strain evidence="3 4">BRFM 1820</strain>
    </source>
</reference>
<dbReference type="Pfam" id="PF26640">
    <property type="entry name" value="DUF8212"/>
    <property type="match status" value="1"/>
</dbReference>